<feature type="compositionally biased region" description="Basic and acidic residues" evidence="1">
    <location>
        <begin position="76"/>
        <end position="86"/>
    </location>
</feature>
<keyword evidence="3" id="KW-1185">Reference proteome</keyword>
<evidence type="ECO:0000256" key="1">
    <source>
        <dbReference type="SAM" id="MobiDB-lite"/>
    </source>
</evidence>
<dbReference type="Proteomes" id="UP001245683">
    <property type="component" value="Unassembled WGS sequence"/>
</dbReference>
<sequence>MKRLGQVSHYARQGFLILRSSWVPNLNDRVVDKNLNFVGVVKDVFGPVEAPFIAVKPSVRNPSDYVGAVLYVDTKKAKGQGKEKQSRHVKKRPAPAKRG</sequence>
<feature type="region of interest" description="Disordered" evidence="1">
    <location>
        <begin position="76"/>
        <end position="99"/>
    </location>
</feature>
<dbReference type="NCBIfam" id="NF009629">
    <property type="entry name" value="PRK13149.1-5"/>
    <property type="match status" value="1"/>
</dbReference>
<reference evidence="2 3" key="1">
    <citation type="submission" date="2023-08" db="EMBL/GenBank/DDBJ databases">
        <title>Draft genome sequence of Thermococcus waiotapuensis WT1T, a thermophilic sulphur-dependent archaeon from order Thermococcales.</title>
        <authorList>
            <person name="Manners S.H."/>
            <person name="Carere C.R."/>
            <person name="Dhami M.K."/>
            <person name="Dobson R.C.J."/>
            <person name="Stott M.B."/>
        </authorList>
    </citation>
    <scope>NUCLEOTIDE SEQUENCE [LARGE SCALE GENOMIC DNA]</scope>
    <source>
        <strain evidence="2 3">WT1</strain>
    </source>
</reference>
<dbReference type="InterPro" id="IPR007504">
    <property type="entry name" value="H/ACA_rnp_Gar1/Naf1"/>
</dbReference>
<accession>A0AAE4T3Q1</accession>
<proteinExistence type="predicted"/>
<dbReference type="SUPFAM" id="SSF50447">
    <property type="entry name" value="Translation proteins"/>
    <property type="match status" value="1"/>
</dbReference>
<gene>
    <name evidence="2" type="ORF">RBI02_05695</name>
</gene>
<evidence type="ECO:0000313" key="3">
    <source>
        <dbReference type="Proteomes" id="UP001245683"/>
    </source>
</evidence>
<dbReference type="GO" id="GO:0042254">
    <property type="term" value="P:ribosome biogenesis"/>
    <property type="evidence" value="ECO:0007669"/>
    <property type="project" value="InterPro"/>
</dbReference>
<dbReference type="InterPro" id="IPR009000">
    <property type="entry name" value="Transl_B-barrel_sf"/>
</dbReference>
<comment type="caution">
    <text evidence="2">The sequence shown here is derived from an EMBL/GenBank/DDBJ whole genome shotgun (WGS) entry which is preliminary data.</text>
</comment>
<protein>
    <submittedName>
        <fullName evidence="2">Gar1/Naf1 family protein</fullName>
    </submittedName>
</protein>
<feature type="compositionally biased region" description="Basic residues" evidence="1">
    <location>
        <begin position="87"/>
        <end position="99"/>
    </location>
</feature>
<dbReference type="InterPro" id="IPR038664">
    <property type="entry name" value="Gar1/Naf1_Cbf5-bd_sf"/>
</dbReference>
<name>A0AAE4T3Q1_9EURY</name>
<evidence type="ECO:0000313" key="2">
    <source>
        <dbReference type="EMBL" id="MDV3104033.1"/>
    </source>
</evidence>
<organism evidence="2 3">
    <name type="scientific">Thermococcus waiotapuensis</name>
    <dbReference type="NCBI Taxonomy" id="90909"/>
    <lineage>
        <taxon>Archaea</taxon>
        <taxon>Methanobacteriati</taxon>
        <taxon>Methanobacteriota</taxon>
        <taxon>Thermococci</taxon>
        <taxon>Thermococcales</taxon>
        <taxon>Thermococcaceae</taxon>
        <taxon>Thermococcus</taxon>
    </lineage>
</organism>
<dbReference type="AlphaFoldDB" id="A0AAE4T3Q1"/>
<dbReference type="RefSeq" id="WP_315341692.1">
    <property type="nucleotide sequence ID" value="NZ_JAVDZE010000002.1"/>
</dbReference>
<dbReference type="Pfam" id="PF04410">
    <property type="entry name" value="Gar1"/>
    <property type="match status" value="1"/>
</dbReference>
<dbReference type="Gene3D" id="2.40.10.230">
    <property type="entry name" value="Probable tRNA pseudouridine synthase domain"/>
    <property type="match status" value="1"/>
</dbReference>
<dbReference type="EMBL" id="JAVDZE010000002">
    <property type="protein sequence ID" value="MDV3104033.1"/>
    <property type="molecule type" value="Genomic_DNA"/>
</dbReference>
<dbReference type="GO" id="GO:0001522">
    <property type="term" value="P:pseudouridine synthesis"/>
    <property type="evidence" value="ECO:0007669"/>
    <property type="project" value="InterPro"/>
</dbReference>